<sequence>MEAKMYGFSIFMNTDLDDQVRSYIDKMARCGFEGIFTSMHIPEDDTQLYKERLVALGRLAQANQLKLMVDISGDALAKSGFSFDNIDQLTAIGVTGLRMDYHISNETIAKVSQVITVSLNASTITQSDIDELREMQANFNHLEAWHNYYPRPETGLDREVFVDKNRFLKQNGFNVMAFVPGDSHLRQPLYQTLPTLEAHRFLHPLAGLIDMKSMSVDHIYIGDGGLKVETRLQCARFIQDQTIRLRAVAETTDFTYVAGNHVNRQDCARDVIRSADARFRKIPQITPENTVVRSVGALTIDNCNYGRYMGEIQVVKRDLAADLKVNRVGHVIADDLALLPFIGPGQKFIIEKEKIND</sequence>
<feature type="domain" description="6-phospho-N-acetylmuramidase N-terminal" evidence="2">
    <location>
        <begin position="6"/>
        <end position="230"/>
    </location>
</feature>
<evidence type="ECO:0000313" key="3">
    <source>
        <dbReference type="EMBL" id="PCS05078.1"/>
    </source>
</evidence>
<dbReference type="Gene3D" id="3.20.20.70">
    <property type="entry name" value="Aldolase class I"/>
    <property type="match status" value="1"/>
</dbReference>
<dbReference type="InterPro" id="IPR043797">
    <property type="entry name" value="MupG_N"/>
</dbReference>
<evidence type="ECO:0000259" key="1">
    <source>
        <dbReference type="Pfam" id="PF05913"/>
    </source>
</evidence>
<accession>A0A2A5RV70</accession>
<name>A0A2A5RV70_9LACT</name>
<keyword evidence="3" id="KW-0418">Kinase</keyword>
<dbReference type="PANTHER" id="PTHR38435">
    <property type="match status" value="1"/>
</dbReference>
<keyword evidence="3" id="KW-0808">Transferase</keyword>
<dbReference type="InterPro" id="IPR013785">
    <property type="entry name" value="Aldolase_TIM"/>
</dbReference>
<evidence type="ECO:0000313" key="4">
    <source>
        <dbReference type="Proteomes" id="UP000218282"/>
    </source>
</evidence>
<reference evidence="3 4" key="1">
    <citation type="submission" date="2014-12" db="EMBL/GenBank/DDBJ databases">
        <title>Draft genome sequences of 10 type strains of Lactococcus.</title>
        <authorList>
            <person name="Sun Z."/>
            <person name="Zhong Z."/>
            <person name="Liu W."/>
            <person name="Zhang W."/>
            <person name="Zhang H."/>
        </authorList>
    </citation>
    <scope>NUCLEOTIDE SEQUENCE [LARGE SCALE GENOMIC DNA]</scope>
    <source>
        <strain evidence="3 4">DSM 6634</strain>
    </source>
</reference>
<organism evidence="3 4">
    <name type="scientific">Pseudolactococcus piscium</name>
    <dbReference type="NCBI Taxonomy" id="1364"/>
    <lineage>
        <taxon>Bacteria</taxon>
        <taxon>Bacillati</taxon>
        <taxon>Bacillota</taxon>
        <taxon>Bacilli</taxon>
        <taxon>Lactobacillales</taxon>
        <taxon>Streptococcaceae</taxon>
        <taxon>Pseudolactococcus</taxon>
    </lineage>
</organism>
<dbReference type="GO" id="GO:0016301">
    <property type="term" value="F:kinase activity"/>
    <property type="evidence" value="ECO:0007669"/>
    <property type="project" value="UniProtKB-KW"/>
</dbReference>
<dbReference type="PANTHER" id="PTHR38435:SF2">
    <property type="entry name" value="DUF871 DOMAIN-CONTAINING PROTEIN"/>
    <property type="match status" value="1"/>
</dbReference>
<keyword evidence="4" id="KW-1185">Reference proteome</keyword>
<proteinExistence type="predicted"/>
<protein>
    <submittedName>
        <fullName evidence="3">Hisitdine kinase</fullName>
    </submittedName>
</protein>
<dbReference type="InterPro" id="IPR029000">
    <property type="entry name" value="Cyclophilin-like_dom_sf"/>
</dbReference>
<gene>
    <name evidence="3" type="ORF">RU86_GL001282</name>
</gene>
<dbReference type="InterPro" id="IPR043894">
    <property type="entry name" value="MupG_C"/>
</dbReference>
<dbReference type="SUPFAM" id="SSF51445">
    <property type="entry name" value="(Trans)glycosidases"/>
    <property type="match status" value="1"/>
</dbReference>
<dbReference type="Pfam" id="PF05913">
    <property type="entry name" value="MupG_C"/>
    <property type="match status" value="1"/>
</dbReference>
<dbReference type="Gene3D" id="2.40.100.10">
    <property type="entry name" value="Cyclophilin-like"/>
    <property type="match status" value="1"/>
</dbReference>
<dbReference type="Pfam" id="PF19200">
    <property type="entry name" value="MupG_N"/>
    <property type="match status" value="1"/>
</dbReference>
<dbReference type="InterPro" id="IPR008589">
    <property type="entry name" value="MupG"/>
</dbReference>
<feature type="domain" description="6-phospho-N-acetylmuramidase C-terminal" evidence="1">
    <location>
        <begin position="251"/>
        <end position="350"/>
    </location>
</feature>
<dbReference type="AlphaFoldDB" id="A0A2A5RV70"/>
<dbReference type="SUPFAM" id="SSF50891">
    <property type="entry name" value="Cyclophilin-like"/>
    <property type="match status" value="1"/>
</dbReference>
<dbReference type="Proteomes" id="UP000218282">
    <property type="component" value="Unassembled WGS sequence"/>
</dbReference>
<dbReference type="InterPro" id="IPR017853">
    <property type="entry name" value="GH"/>
</dbReference>
<evidence type="ECO:0000259" key="2">
    <source>
        <dbReference type="Pfam" id="PF19200"/>
    </source>
</evidence>
<comment type="caution">
    <text evidence="3">The sequence shown here is derived from an EMBL/GenBank/DDBJ whole genome shotgun (WGS) entry which is preliminary data.</text>
</comment>
<dbReference type="EMBL" id="JXJW01000022">
    <property type="protein sequence ID" value="PCS05078.1"/>
    <property type="molecule type" value="Genomic_DNA"/>
</dbReference>